<comment type="caution">
    <text evidence="10">The sequence shown here is derived from an EMBL/GenBank/DDBJ whole genome shotgun (WGS) entry which is preliminary data.</text>
</comment>
<feature type="transmembrane region" description="Helical" evidence="8">
    <location>
        <begin position="281"/>
        <end position="302"/>
    </location>
</feature>
<evidence type="ECO:0000256" key="4">
    <source>
        <dbReference type="ARBA" id="ARBA00023040"/>
    </source>
</evidence>
<feature type="domain" description="G-protein coupled receptors family 1 profile" evidence="9">
    <location>
        <begin position="170"/>
        <end position="302"/>
    </location>
</feature>
<dbReference type="SUPFAM" id="SSF81321">
    <property type="entry name" value="Family A G protein-coupled receptor-like"/>
    <property type="match status" value="2"/>
</dbReference>
<dbReference type="GO" id="GO:0004930">
    <property type="term" value="F:G protein-coupled receptor activity"/>
    <property type="evidence" value="ECO:0007669"/>
    <property type="project" value="UniProtKB-KW"/>
</dbReference>
<name>A0A9W9ZQ99_9CNID</name>
<evidence type="ECO:0000256" key="2">
    <source>
        <dbReference type="ARBA" id="ARBA00022692"/>
    </source>
</evidence>
<keyword evidence="2 8" id="KW-0812">Transmembrane</keyword>
<feature type="transmembrane region" description="Helical" evidence="8">
    <location>
        <begin position="243"/>
        <end position="261"/>
    </location>
</feature>
<reference evidence="10" key="1">
    <citation type="submission" date="2023-01" db="EMBL/GenBank/DDBJ databases">
        <title>Genome assembly of the deep-sea coral Lophelia pertusa.</title>
        <authorList>
            <person name="Herrera S."/>
            <person name="Cordes E."/>
        </authorList>
    </citation>
    <scope>NUCLEOTIDE SEQUENCE</scope>
    <source>
        <strain evidence="10">USNM1676648</strain>
        <tissue evidence="10">Polyp</tissue>
    </source>
</reference>
<dbReference type="CDD" id="cd00637">
    <property type="entry name" value="7tm_classA_rhodopsin-like"/>
    <property type="match status" value="1"/>
</dbReference>
<evidence type="ECO:0000256" key="6">
    <source>
        <dbReference type="ARBA" id="ARBA00023170"/>
    </source>
</evidence>
<dbReference type="InterPro" id="IPR017452">
    <property type="entry name" value="GPCR_Rhodpsn_7TM"/>
</dbReference>
<evidence type="ECO:0000256" key="8">
    <source>
        <dbReference type="SAM" id="Phobius"/>
    </source>
</evidence>
<organism evidence="10 11">
    <name type="scientific">Desmophyllum pertusum</name>
    <dbReference type="NCBI Taxonomy" id="174260"/>
    <lineage>
        <taxon>Eukaryota</taxon>
        <taxon>Metazoa</taxon>
        <taxon>Cnidaria</taxon>
        <taxon>Anthozoa</taxon>
        <taxon>Hexacorallia</taxon>
        <taxon>Scleractinia</taxon>
        <taxon>Caryophylliina</taxon>
        <taxon>Caryophylliidae</taxon>
        <taxon>Desmophyllum</taxon>
    </lineage>
</organism>
<dbReference type="InterPro" id="IPR000276">
    <property type="entry name" value="GPCR_Rhodpsn"/>
</dbReference>
<dbReference type="PROSITE" id="PS50262">
    <property type="entry name" value="G_PROTEIN_RECEP_F1_2"/>
    <property type="match status" value="1"/>
</dbReference>
<evidence type="ECO:0000256" key="5">
    <source>
        <dbReference type="ARBA" id="ARBA00023136"/>
    </source>
</evidence>
<keyword evidence="6 10" id="KW-0675">Receptor</keyword>
<dbReference type="EMBL" id="MU825878">
    <property type="protein sequence ID" value="KAJ7385953.1"/>
    <property type="molecule type" value="Genomic_DNA"/>
</dbReference>
<feature type="transmembrane region" description="Helical" evidence="8">
    <location>
        <begin position="81"/>
        <end position="102"/>
    </location>
</feature>
<protein>
    <submittedName>
        <fullName evidence="10">Substance-K receptor</fullName>
    </submittedName>
</protein>
<dbReference type="GO" id="GO:0005886">
    <property type="term" value="C:plasma membrane"/>
    <property type="evidence" value="ECO:0007669"/>
    <property type="project" value="TreeGrafter"/>
</dbReference>
<dbReference type="Proteomes" id="UP001163046">
    <property type="component" value="Unassembled WGS sequence"/>
</dbReference>
<keyword evidence="3 8" id="KW-1133">Transmembrane helix</keyword>
<proteinExistence type="predicted"/>
<keyword evidence="5 8" id="KW-0472">Membrane</keyword>
<keyword evidence="11" id="KW-1185">Reference proteome</keyword>
<dbReference type="PRINTS" id="PR00237">
    <property type="entry name" value="GPCRRHODOPSN"/>
</dbReference>
<keyword evidence="4" id="KW-0297">G-protein coupled receptor</keyword>
<comment type="subcellular location">
    <subcellularLocation>
        <location evidence="1">Membrane</location>
        <topology evidence="1">Multi-pass membrane protein</topology>
    </subcellularLocation>
</comment>
<evidence type="ECO:0000313" key="10">
    <source>
        <dbReference type="EMBL" id="KAJ7385953.1"/>
    </source>
</evidence>
<evidence type="ECO:0000256" key="7">
    <source>
        <dbReference type="ARBA" id="ARBA00023224"/>
    </source>
</evidence>
<evidence type="ECO:0000313" key="11">
    <source>
        <dbReference type="Proteomes" id="UP001163046"/>
    </source>
</evidence>
<dbReference type="PANTHER" id="PTHR45695">
    <property type="entry name" value="LEUCOKININ RECEPTOR-RELATED"/>
    <property type="match status" value="1"/>
</dbReference>
<evidence type="ECO:0000259" key="9">
    <source>
        <dbReference type="PROSITE" id="PS50262"/>
    </source>
</evidence>
<feature type="transmembrane region" description="Helical" evidence="8">
    <location>
        <begin position="185"/>
        <end position="204"/>
    </location>
</feature>
<feature type="transmembrane region" description="Helical" evidence="8">
    <location>
        <begin position="42"/>
        <end position="69"/>
    </location>
</feature>
<dbReference type="Pfam" id="PF00001">
    <property type="entry name" value="7tm_1"/>
    <property type="match status" value="1"/>
</dbReference>
<sequence length="323" mass="36440">MTPNSTLYEGNITQGEVNTSSFPPNSTAAVTDATPVEELSQLYLILTTLFFSFVIVVGLVGNSLIVATLSRWSEMRTPCNLLIANICAADLGVCVLAAPLRIIEIYRGWLFDCNRPGEASRNCSTIQAEDDPPPRQEGCTRGLDRLLRDKRCSHANLSQEQLVPGGYYFCFPIFNSDGYKIAYEMYLVVLFITLPLVLQSAAYLDVIRALRAKDEIQTRRNSFQLNTSMKKIFNDRIRQTKRLVRMLIVLMLVFQACYLPRGVIMLMEEFTPETTAMPEFIYVQLITLAIYYLKHVINPLILAAMSNDFRPGCLSVCSVKRET</sequence>
<accession>A0A9W9ZQ99</accession>
<dbReference type="AlphaFoldDB" id="A0A9W9ZQ99"/>
<keyword evidence="7" id="KW-0807">Transducer</keyword>
<dbReference type="OrthoDB" id="5981855at2759"/>
<evidence type="ECO:0000256" key="3">
    <source>
        <dbReference type="ARBA" id="ARBA00022989"/>
    </source>
</evidence>
<evidence type="ECO:0000256" key="1">
    <source>
        <dbReference type="ARBA" id="ARBA00004141"/>
    </source>
</evidence>
<dbReference type="PANTHER" id="PTHR45695:SF9">
    <property type="entry name" value="LEUCOKININ RECEPTOR"/>
    <property type="match status" value="1"/>
</dbReference>
<gene>
    <name evidence="10" type="primary">TACR2_1</name>
    <name evidence="10" type="ORF">OS493_012282</name>
</gene>
<dbReference type="Gene3D" id="1.20.1070.10">
    <property type="entry name" value="Rhodopsin 7-helix transmembrane proteins"/>
    <property type="match status" value="2"/>
</dbReference>